<sequence>MNKTTSKSSVIKKLERNAENGVFYSIYQLYEYYLNGTYVDKNEVKSERYLLDANNIFSTQKLELTHIKLQNFRAFSEIDIKIPDNRLTVIIGNNGGGKSTILDAISHNMSWLVNRMTKKGGTGESIDDLDLTLGTKAGFSSIITKFKLNNNIYVDMELVNVRDGFDTSKKSYIKDITKIGNMYKKAKLFNDKVNLPILAYYTVNRALEANSKDMASFDETSSIKEVDQFEGYIDSLNGKTDFKYFFRWFKRLDDIEKHRKIKNDVSFLDQLNELDKSDLSDEEILKIIKSRSANSNSNSNSNKIISDIQKIKDSLNNVIQLFMPGYGNLEIQMEPYLSLTLDKNKQKFNVLQLSQGEKTLLALVLDISRRLIILNPSLPNPLDGNGIVLIDEFDLHLHPEWQRNVVRSLSKAFKNCQFILTTHSPQIIGEVKHNQLIVMKRNDKNEIDYYQPTQSYGLTSNDILNEIMMENGEKGQLTRTPIVENKLKKIHELIADDKNIEALSEIEQLEQQINGEIPELVGAKVDIELAGWDE</sequence>
<comment type="caution">
    <text evidence="2">The sequence shown here is derived from an EMBL/GenBank/DDBJ whole genome shotgun (WGS) entry which is preliminary data.</text>
</comment>
<proteinExistence type="predicted"/>
<dbReference type="GO" id="GO:0000731">
    <property type="term" value="P:DNA synthesis involved in DNA repair"/>
    <property type="evidence" value="ECO:0007669"/>
    <property type="project" value="TreeGrafter"/>
</dbReference>
<feature type="domain" description="Endonuclease GajA/Old nuclease/RecF-like AAA" evidence="1">
    <location>
        <begin position="64"/>
        <end position="428"/>
    </location>
</feature>
<evidence type="ECO:0000259" key="1">
    <source>
        <dbReference type="Pfam" id="PF13175"/>
    </source>
</evidence>
<dbReference type="RefSeq" id="WP_005496018.1">
    <property type="nucleotide sequence ID" value="NZ_ABIC01000002.1"/>
</dbReference>
<accession>A9CWI7</accession>
<dbReference type="Proteomes" id="UP000005839">
    <property type="component" value="Unassembled WGS sequence"/>
</dbReference>
<dbReference type="InterPro" id="IPR027417">
    <property type="entry name" value="P-loop_NTPase"/>
</dbReference>
<name>A9CWI7_9GAMM</name>
<protein>
    <recommendedName>
        <fullName evidence="1">Endonuclease GajA/Old nuclease/RecF-like AAA domain-containing protein</fullName>
    </recommendedName>
</protein>
<dbReference type="GO" id="GO:0005524">
    <property type="term" value="F:ATP binding"/>
    <property type="evidence" value="ECO:0007669"/>
    <property type="project" value="InterPro"/>
</dbReference>
<dbReference type="InterPro" id="IPR041685">
    <property type="entry name" value="AAA_GajA/Old/RecF-like"/>
</dbReference>
<dbReference type="AlphaFoldDB" id="A9CWI7"/>
<dbReference type="STRING" id="314608.KT99_18482"/>
<reference evidence="2 3" key="1">
    <citation type="submission" date="2007-10" db="EMBL/GenBank/DDBJ databases">
        <authorList>
            <person name="Yayanos A."/>
            <person name="Ferriera S."/>
            <person name="Johnson J."/>
            <person name="Kravitz S."/>
            <person name="Halpern A."/>
            <person name="Remington K."/>
            <person name="Beeson K."/>
            <person name="Tran B."/>
            <person name="Rogers Y.-H."/>
            <person name="Friedman R."/>
            <person name="Venter J.C."/>
        </authorList>
    </citation>
    <scope>NUCLEOTIDE SEQUENCE [LARGE SCALE GENOMIC DNA]</scope>
    <source>
        <strain evidence="2 3">KT99</strain>
    </source>
</reference>
<dbReference type="PANTHER" id="PTHR32182">
    <property type="entry name" value="DNA REPLICATION AND REPAIR PROTEIN RECF"/>
    <property type="match status" value="1"/>
</dbReference>
<keyword evidence="3" id="KW-1185">Reference proteome</keyword>
<dbReference type="EMBL" id="ABIC01000002">
    <property type="protein sequence ID" value="EDQ02532.1"/>
    <property type="molecule type" value="Genomic_DNA"/>
</dbReference>
<evidence type="ECO:0000313" key="2">
    <source>
        <dbReference type="EMBL" id="EDQ02532.1"/>
    </source>
</evidence>
<dbReference type="Gene3D" id="3.40.50.300">
    <property type="entry name" value="P-loop containing nucleotide triphosphate hydrolases"/>
    <property type="match status" value="1"/>
</dbReference>
<evidence type="ECO:0000313" key="3">
    <source>
        <dbReference type="Proteomes" id="UP000005839"/>
    </source>
</evidence>
<organism evidence="2 3">
    <name type="scientific">Shewanella benthica KT99</name>
    <dbReference type="NCBI Taxonomy" id="314608"/>
    <lineage>
        <taxon>Bacteria</taxon>
        <taxon>Pseudomonadati</taxon>
        <taxon>Pseudomonadota</taxon>
        <taxon>Gammaproteobacteria</taxon>
        <taxon>Alteromonadales</taxon>
        <taxon>Shewanellaceae</taxon>
        <taxon>Shewanella</taxon>
    </lineage>
</organism>
<gene>
    <name evidence="2" type="ORF">KT99_18482</name>
</gene>
<dbReference type="PANTHER" id="PTHR32182:SF23">
    <property type="entry name" value="ATP BINDING PROTEIN"/>
    <property type="match status" value="1"/>
</dbReference>
<dbReference type="Pfam" id="PF13175">
    <property type="entry name" value="AAA_15"/>
    <property type="match status" value="1"/>
</dbReference>
<dbReference type="GO" id="GO:0016887">
    <property type="term" value="F:ATP hydrolysis activity"/>
    <property type="evidence" value="ECO:0007669"/>
    <property type="project" value="InterPro"/>
</dbReference>
<dbReference type="GO" id="GO:0006302">
    <property type="term" value="P:double-strand break repair"/>
    <property type="evidence" value="ECO:0007669"/>
    <property type="project" value="TreeGrafter"/>
</dbReference>
<dbReference type="SUPFAM" id="SSF52540">
    <property type="entry name" value="P-loop containing nucleoside triphosphate hydrolases"/>
    <property type="match status" value="1"/>
</dbReference>